<accession>A0AA38F9F8</accession>
<dbReference type="Gene3D" id="3.20.20.70">
    <property type="entry name" value="Aldolase class I"/>
    <property type="match status" value="1"/>
</dbReference>
<evidence type="ECO:0000259" key="7">
    <source>
        <dbReference type="Pfam" id="PF00724"/>
    </source>
</evidence>
<gene>
    <name evidence="8" type="ORF">KI387_029081</name>
</gene>
<feature type="domain" description="NADH:flavin oxidoreductase/NADH oxidase N-terminal" evidence="7">
    <location>
        <begin position="9"/>
        <end position="342"/>
    </location>
</feature>
<evidence type="ECO:0000256" key="4">
    <source>
        <dbReference type="ARBA" id="ARBA00022643"/>
    </source>
</evidence>
<dbReference type="PANTHER" id="PTHR22893:SF112">
    <property type="entry name" value="12-OXOPHYTODIENOATE REDUCTASE 3"/>
    <property type="match status" value="1"/>
</dbReference>
<keyword evidence="9" id="KW-1185">Reference proteome</keyword>
<keyword evidence="4" id="KW-0288">FMN</keyword>
<reference evidence="8 9" key="1">
    <citation type="journal article" date="2021" name="Nat. Plants">
        <title>The Taxus genome provides insights into paclitaxel biosynthesis.</title>
        <authorList>
            <person name="Xiong X."/>
            <person name="Gou J."/>
            <person name="Liao Q."/>
            <person name="Li Y."/>
            <person name="Zhou Q."/>
            <person name="Bi G."/>
            <person name="Li C."/>
            <person name="Du R."/>
            <person name="Wang X."/>
            <person name="Sun T."/>
            <person name="Guo L."/>
            <person name="Liang H."/>
            <person name="Lu P."/>
            <person name="Wu Y."/>
            <person name="Zhang Z."/>
            <person name="Ro D.K."/>
            <person name="Shang Y."/>
            <person name="Huang S."/>
            <person name="Yan J."/>
        </authorList>
    </citation>
    <scope>NUCLEOTIDE SEQUENCE [LARGE SCALE GENOMIC DNA]</scope>
    <source>
        <strain evidence="8">Ta-2019</strain>
    </source>
</reference>
<keyword evidence="6" id="KW-0560">Oxidoreductase</keyword>
<evidence type="ECO:0000313" key="8">
    <source>
        <dbReference type="EMBL" id="KAH9297399.1"/>
    </source>
</evidence>
<evidence type="ECO:0000313" key="9">
    <source>
        <dbReference type="Proteomes" id="UP000824469"/>
    </source>
</evidence>
<dbReference type="CDD" id="cd02933">
    <property type="entry name" value="OYE_like_FMN"/>
    <property type="match status" value="1"/>
</dbReference>
<name>A0AA38F9F8_TAXCH</name>
<dbReference type="EMBL" id="JAHRHJ020000010">
    <property type="protein sequence ID" value="KAH9297399.1"/>
    <property type="molecule type" value="Genomic_DNA"/>
</dbReference>
<dbReference type="InterPro" id="IPR001155">
    <property type="entry name" value="OxRdtase_FMN_N"/>
</dbReference>
<comment type="caution">
    <text evidence="8">The sequence shown here is derived from an EMBL/GenBank/DDBJ whole genome shotgun (WGS) entry which is preliminary data.</text>
</comment>
<proteinExistence type="inferred from homology"/>
<dbReference type="GO" id="GO:0005777">
    <property type="term" value="C:peroxisome"/>
    <property type="evidence" value="ECO:0007669"/>
    <property type="project" value="TreeGrafter"/>
</dbReference>
<evidence type="ECO:0000256" key="3">
    <source>
        <dbReference type="ARBA" id="ARBA00022630"/>
    </source>
</evidence>
<evidence type="ECO:0000256" key="2">
    <source>
        <dbReference type="ARBA" id="ARBA00005979"/>
    </source>
</evidence>
<dbReference type="OMA" id="MIGFGRP"/>
<evidence type="ECO:0000256" key="6">
    <source>
        <dbReference type="ARBA" id="ARBA00023002"/>
    </source>
</evidence>
<dbReference type="PANTHER" id="PTHR22893">
    <property type="entry name" value="NADH OXIDOREDUCTASE-RELATED"/>
    <property type="match status" value="1"/>
</dbReference>
<dbReference type="GO" id="GO:0009695">
    <property type="term" value="P:jasmonic acid biosynthetic process"/>
    <property type="evidence" value="ECO:0007669"/>
    <property type="project" value="TreeGrafter"/>
</dbReference>
<protein>
    <recommendedName>
        <fullName evidence="7">NADH:flavin oxidoreductase/NADH oxidase N-terminal domain-containing protein</fullName>
    </recommendedName>
</protein>
<dbReference type="InterPro" id="IPR045247">
    <property type="entry name" value="Oye-like"/>
</dbReference>
<dbReference type="FunFam" id="3.20.20.70:FF:000073">
    <property type="entry name" value="12-oxophytodienoate reductase 3"/>
    <property type="match status" value="1"/>
</dbReference>
<dbReference type="Proteomes" id="UP000824469">
    <property type="component" value="Unassembled WGS sequence"/>
</dbReference>
<dbReference type="GO" id="GO:0031408">
    <property type="term" value="P:oxylipin biosynthetic process"/>
    <property type="evidence" value="ECO:0007669"/>
    <property type="project" value="TreeGrafter"/>
</dbReference>
<dbReference type="GO" id="GO:0010181">
    <property type="term" value="F:FMN binding"/>
    <property type="evidence" value="ECO:0007669"/>
    <property type="project" value="InterPro"/>
</dbReference>
<dbReference type="SUPFAM" id="SSF51395">
    <property type="entry name" value="FMN-linked oxidoreductases"/>
    <property type="match status" value="1"/>
</dbReference>
<dbReference type="InterPro" id="IPR013785">
    <property type="entry name" value="Aldolase_TIM"/>
</dbReference>
<comment type="similarity">
    <text evidence="2">Belongs to the NADH:flavin oxidoreductase/NADH oxidase family.</text>
</comment>
<evidence type="ECO:0000256" key="1">
    <source>
        <dbReference type="ARBA" id="ARBA00001917"/>
    </source>
</evidence>
<evidence type="ECO:0000256" key="5">
    <source>
        <dbReference type="ARBA" id="ARBA00022857"/>
    </source>
</evidence>
<keyword evidence="3" id="KW-0285">Flavoprotein</keyword>
<organism evidence="8 9">
    <name type="scientific">Taxus chinensis</name>
    <name type="common">Chinese yew</name>
    <name type="synonym">Taxus wallichiana var. chinensis</name>
    <dbReference type="NCBI Taxonomy" id="29808"/>
    <lineage>
        <taxon>Eukaryota</taxon>
        <taxon>Viridiplantae</taxon>
        <taxon>Streptophyta</taxon>
        <taxon>Embryophyta</taxon>
        <taxon>Tracheophyta</taxon>
        <taxon>Spermatophyta</taxon>
        <taxon>Pinopsida</taxon>
        <taxon>Pinidae</taxon>
        <taxon>Conifers II</taxon>
        <taxon>Cupressales</taxon>
        <taxon>Taxaceae</taxon>
        <taxon>Taxus</taxon>
    </lineage>
</organism>
<keyword evidence="5" id="KW-0521">NADP</keyword>
<sequence>MDRSKEPGLMSPFSLGRFNLSHRVVLAPMTRCRALNTIPQPAHATFYSQRSTAGGLIITEAVAVGERGFGFPHSPGIFTEEQINAWKPVVDAVHAKGGIIFCQLWHVGRASHTEYQPNGDPPISSTGKKISDNWKIHMLDGSLQSYSAPRAVETSEIKVIVQQFRDAARNAMIAGFDGVEIHAGHGYLIEQFMKDGINDRVDEYGGSIENRCRFALEILKAVSDEIGAERTAIRISPVVDHLDALDSDPITLGLYLIHKFNDFKLCYMHLTQPRYTARKLNKKDLSSFRDCHSLMRKAYKGTLMSTGGYTKESGMVAIRDGEADLISYGRLFISNPDLPLKFGLGIMKLNKYHRSTFYTHDQVVGYTDYPFHHQDGKGSNKINTEGSLLLRSSL</sequence>
<dbReference type="AlphaFoldDB" id="A0AA38F9F8"/>
<comment type="cofactor">
    <cofactor evidence="1">
        <name>FMN</name>
        <dbReference type="ChEBI" id="CHEBI:58210"/>
    </cofactor>
</comment>
<dbReference type="GO" id="GO:0016629">
    <property type="term" value="F:12-oxophytodienoate reductase activity"/>
    <property type="evidence" value="ECO:0007669"/>
    <property type="project" value="TreeGrafter"/>
</dbReference>
<dbReference type="Pfam" id="PF00724">
    <property type="entry name" value="Oxidored_FMN"/>
    <property type="match status" value="1"/>
</dbReference>